<reference evidence="2" key="1">
    <citation type="submission" date="2022-10" db="EMBL/GenBank/DDBJ databases">
        <title>Tapping the CABI collections for fungal endophytes: first genome assemblies for Collariella, Neodidymelliopsis, Ascochyta clinopodiicola, Didymella pomorum, Didymosphaeria variabile, Neocosmospora piperis and Neocucurbitaria cava.</title>
        <authorList>
            <person name="Hill R."/>
        </authorList>
    </citation>
    <scope>NUCLEOTIDE SEQUENCE</scope>
    <source>
        <strain evidence="2">IMI 356814</strain>
    </source>
</reference>
<gene>
    <name evidence="2" type="ORF">N0V83_002013</name>
</gene>
<feature type="region of interest" description="Disordered" evidence="1">
    <location>
        <begin position="375"/>
        <end position="408"/>
    </location>
</feature>
<evidence type="ECO:0000313" key="2">
    <source>
        <dbReference type="EMBL" id="KAJ4374935.1"/>
    </source>
</evidence>
<keyword evidence="3" id="KW-1185">Reference proteome</keyword>
<dbReference type="AlphaFoldDB" id="A0A9W8YDA4"/>
<feature type="compositionally biased region" description="Acidic residues" evidence="1">
    <location>
        <begin position="116"/>
        <end position="126"/>
    </location>
</feature>
<feature type="region of interest" description="Disordered" evidence="1">
    <location>
        <begin position="1"/>
        <end position="60"/>
    </location>
</feature>
<organism evidence="2 3">
    <name type="scientific">Neocucurbitaria cava</name>
    <dbReference type="NCBI Taxonomy" id="798079"/>
    <lineage>
        <taxon>Eukaryota</taxon>
        <taxon>Fungi</taxon>
        <taxon>Dikarya</taxon>
        <taxon>Ascomycota</taxon>
        <taxon>Pezizomycotina</taxon>
        <taxon>Dothideomycetes</taxon>
        <taxon>Pleosporomycetidae</taxon>
        <taxon>Pleosporales</taxon>
        <taxon>Pleosporineae</taxon>
        <taxon>Cucurbitariaceae</taxon>
        <taxon>Neocucurbitaria</taxon>
    </lineage>
</organism>
<accession>A0A9W8YDA4</accession>
<dbReference type="Proteomes" id="UP001140560">
    <property type="component" value="Unassembled WGS sequence"/>
</dbReference>
<dbReference type="OrthoDB" id="6359816at2759"/>
<proteinExistence type="predicted"/>
<protein>
    <submittedName>
        <fullName evidence="2">Uncharacterized protein</fullName>
    </submittedName>
</protein>
<name>A0A9W8YDA4_9PLEO</name>
<feature type="region of interest" description="Disordered" evidence="1">
    <location>
        <begin position="110"/>
        <end position="170"/>
    </location>
</feature>
<feature type="compositionally biased region" description="Polar residues" evidence="1">
    <location>
        <begin position="32"/>
        <end position="51"/>
    </location>
</feature>
<evidence type="ECO:0000256" key="1">
    <source>
        <dbReference type="SAM" id="MobiDB-lite"/>
    </source>
</evidence>
<feature type="compositionally biased region" description="Polar residues" evidence="1">
    <location>
        <begin position="387"/>
        <end position="397"/>
    </location>
</feature>
<evidence type="ECO:0000313" key="3">
    <source>
        <dbReference type="Proteomes" id="UP001140560"/>
    </source>
</evidence>
<sequence length="501" mass="55320">MGSQVHKRAFSEAFNPESPDSGDADRQAVRSVPNTSSAAYRPSSFTLWSSSPEKENDEPVPQTFLGLRLDHILNAPRGGPWRREEDMPAWAIVNQMELPGHTLPALSLRALPPQDRDDDDVPDDMLPEPAYGQPRLDVPTLQGADDQLPMASSPPSMNPQHDGLPDEEMGPSMDAGPGPVIYEELDNDMSDQSVPAGGPFTPTGPLTPMELNFNALSLLDVPESSSPISPSQSVAQFGRTKVYTVESACFGFCFPEILPEEVILAYDKGAQLIKMDKYPLTLLIVKPLYTHCIRLRDDFPYAIAAMVEFIESAHYTFDTKMRAEYPHITLLDLHVHAYLVGSKYEVPTLCEHAVVEFISVASMILSQGIPPDPNDMDDMFDDATPGPRTSNSANTNTPRHHDPNDGSPAATTHRFLDSLVLLWRNTADRDDAMRAAALELIKPLLSKLMKLRFFIVMMLELLDFGDDVCASLVEDGFSVTGYPVPPGMKRRWAVRFGEVRG</sequence>
<dbReference type="EMBL" id="JAPEUY010000003">
    <property type="protein sequence ID" value="KAJ4374935.1"/>
    <property type="molecule type" value="Genomic_DNA"/>
</dbReference>
<comment type="caution">
    <text evidence="2">The sequence shown here is derived from an EMBL/GenBank/DDBJ whole genome shotgun (WGS) entry which is preliminary data.</text>
</comment>